<dbReference type="InterPro" id="IPR013749">
    <property type="entry name" value="PM/HMP-P_kinase-1"/>
</dbReference>
<dbReference type="AlphaFoldDB" id="A0A096D1Y0"/>
<evidence type="ECO:0000256" key="4">
    <source>
        <dbReference type="ARBA" id="ARBA00022777"/>
    </source>
</evidence>
<dbReference type="OrthoDB" id="9800808at2"/>
<evidence type="ECO:0000313" key="8">
    <source>
        <dbReference type="Proteomes" id="UP000029614"/>
    </source>
</evidence>
<dbReference type="EC" id="2.7.1.35" evidence="1"/>
<protein>
    <recommendedName>
        <fullName evidence="1">pyridoxal kinase</fullName>
        <ecNumber evidence="1">2.7.1.35</ecNumber>
    </recommendedName>
</protein>
<dbReference type="GO" id="GO:0005524">
    <property type="term" value="F:ATP binding"/>
    <property type="evidence" value="ECO:0007669"/>
    <property type="project" value="UniProtKB-KW"/>
</dbReference>
<dbReference type="GO" id="GO:0005829">
    <property type="term" value="C:cytosol"/>
    <property type="evidence" value="ECO:0007669"/>
    <property type="project" value="TreeGrafter"/>
</dbReference>
<dbReference type="Proteomes" id="UP000029614">
    <property type="component" value="Unassembled WGS sequence"/>
</dbReference>
<dbReference type="EMBL" id="JRNU01000035">
    <property type="protein sequence ID" value="KGF51524.1"/>
    <property type="molecule type" value="Genomic_DNA"/>
</dbReference>
<evidence type="ECO:0000313" key="7">
    <source>
        <dbReference type="EMBL" id="KGF51524.1"/>
    </source>
</evidence>
<dbReference type="SUPFAM" id="SSF53613">
    <property type="entry name" value="Ribokinase-like"/>
    <property type="match status" value="1"/>
</dbReference>
<comment type="caution">
    <text evidence="7">The sequence shown here is derived from an EMBL/GenBank/DDBJ whole genome shotgun (WGS) entry which is preliminary data.</text>
</comment>
<dbReference type="GO" id="GO:0008478">
    <property type="term" value="F:pyridoxal kinase activity"/>
    <property type="evidence" value="ECO:0007669"/>
    <property type="project" value="UniProtKB-EC"/>
</dbReference>
<keyword evidence="8" id="KW-1185">Reference proteome</keyword>
<accession>A0A096D1Y0</accession>
<evidence type="ECO:0000259" key="6">
    <source>
        <dbReference type="Pfam" id="PF08543"/>
    </source>
</evidence>
<dbReference type="PANTHER" id="PTHR10534">
    <property type="entry name" value="PYRIDOXAL KINASE"/>
    <property type="match status" value="1"/>
</dbReference>
<evidence type="ECO:0000256" key="5">
    <source>
        <dbReference type="ARBA" id="ARBA00022840"/>
    </source>
</evidence>
<keyword evidence="4 7" id="KW-0418">Kinase</keyword>
<dbReference type="NCBIfam" id="NF005491">
    <property type="entry name" value="PRK07105.1"/>
    <property type="match status" value="1"/>
</dbReference>
<reference evidence="7 8" key="1">
    <citation type="submission" date="2014-07" db="EMBL/GenBank/DDBJ databases">
        <authorList>
            <person name="McCorrison J."/>
            <person name="Sanka R."/>
            <person name="Torralba M."/>
            <person name="Gillis M."/>
            <person name="Haft D.H."/>
            <person name="Methe B."/>
            <person name="Sutton G."/>
            <person name="Nelson K.E."/>
        </authorList>
    </citation>
    <scope>NUCLEOTIDE SEQUENCE [LARGE SCALE GENOMIC DNA]</scope>
    <source>
        <strain evidence="7 8">DNF00058</strain>
    </source>
</reference>
<name>A0A096D1Y0_9BACT</name>
<feature type="domain" description="Pyridoxamine kinase/Phosphomethylpyrimidine kinase" evidence="6">
    <location>
        <begin position="71"/>
        <end position="253"/>
    </location>
</feature>
<dbReference type="RefSeq" id="WP_008447277.1">
    <property type="nucleotide sequence ID" value="NZ_JRNU01000035.1"/>
</dbReference>
<dbReference type="InterPro" id="IPR029056">
    <property type="entry name" value="Ribokinase-like"/>
</dbReference>
<evidence type="ECO:0000256" key="1">
    <source>
        <dbReference type="ARBA" id="ARBA00012104"/>
    </source>
</evidence>
<dbReference type="InterPro" id="IPR004625">
    <property type="entry name" value="PyrdxlKinase"/>
</dbReference>
<dbReference type="Gene3D" id="3.40.1190.20">
    <property type="match status" value="1"/>
</dbReference>
<organism evidence="7 8">
    <name type="scientific">Prevotella amnii DNF00058</name>
    <dbReference type="NCBI Taxonomy" id="1401066"/>
    <lineage>
        <taxon>Bacteria</taxon>
        <taxon>Pseudomonadati</taxon>
        <taxon>Bacteroidota</taxon>
        <taxon>Bacteroidia</taxon>
        <taxon>Bacteroidales</taxon>
        <taxon>Prevotellaceae</taxon>
        <taxon>Prevotella</taxon>
    </lineage>
</organism>
<proteinExistence type="predicted"/>
<dbReference type="PANTHER" id="PTHR10534:SF2">
    <property type="entry name" value="PYRIDOXAL KINASE"/>
    <property type="match status" value="1"/>
</dbReference>
<evidence type="ECO:0000256" key="2">
    <source>
        <dbReference type="ARBA" id="ARBA00022679"/>
    </source>
</evidence>
<sequence length="272" mass="30295">MDKKQILLINDVAGYGKVATAAMLPILSYFGNPVYNLPTALVSNTLDYGKFKILETTNYIKEVFPIWKELNFSFDAIATGFICSEHQAKIISAYCREQEKNGTTIYVDPIMGDEGKLYNGVTPSTIISMREMISVAHLTFPNYTEACYLTGASFSEKGVTKKEAKELLDNLCRIGTRSALITSITVDGQPSVVGYNHIDDDYFTLPYTEIPVHFPGTGDIFSAILIGHLLRGEALVSSTRKAMDGVYMLIDYNKDNEDKNRGIPLEKYLHLL</sequence>
<keyword evidence="2" id="KW-0808">Transferase</keyword>
<dbReference type="Pfam" id="PF08543">
    <property type="entry name" value="Phos_pyr_kin"/>
    <property type="match status" value="1"/>
</dbReference>
<keyword evidence="3" id="KW-0547">Nucleotide-binding</keyword>
<dbReference type="GO" id="GO:0009443">
    <property type="term" value="P:pyridoxal 5'-phosphate salvage"/>
    <property type="evidence" value="ECO:0007669"/>
    <property type="project" value="InterPro"/>
</dbReference>
<evidence type="ECO:0000256" key="3">
    <source>
        <dbReference type="ARBA" id="ARBA00022741"/>
    </source>
</evidence>
<gene>
    <name evidence="7" type="ORF">HMPREF9302_07080</name>
</gene>
<keyword evidence="5" id="KW-0067">ATP-binding</keyword>